<sequence length="40" mass="4633">NIGLIKRAIGSYQEVLFGTLTTTIPRYSWLLADWLAEERH</sequence>
<feature type="non-terminal residue" evidence="1">
    <location>
        <position position="1"/>
    </location>
</feature>
<accession>A0A7J9GLS0</accession>
<protein>
    <submittedName>
        <fullName evidence="1">Uncharacterized protein</fullName>
    </submittedName>
</protein>
<evidence type="ECO:0000313" key="2">
    <source>
        <dbReference type="Proteomes" id="UP000593560"/>
    </source>
</evidence>
<reference evidence="1 2" key="1">
    <citation type="journal article" date="2019" name="Genome Biol. Evol.">
        <title>Insights into the evolution of the New World diploid cottons (Gossypium, subgenus Houzingenia) based on genome sequencing.</title>
        <authorList>
            <person name="Grover C.E."/>
            <person name="Arick M.A. 2nd"/>
            <person name="Thrash A."/>
            <person name="Conover J.L."/>
            <person name="Sanders W.S."/>
            <person name="Peterson D.G."/>
            <person name="Frelichowski J.E."/>
            <person name="Scheffler J.A."/>
            <person name="Scheffler B.E."/>
            <person name="Wendel J.F."/>
        </authorList>
    </citation>
    <scope>NUCLEOTIDE SEQUENCE [LARGE SCALE GENOMIC DNA]</scope>
    <source>
        <strain evidence="1">0</strain>
        <tissue evidence="1">Leaf</tissue>
    </source>
</reference>
<dbReference type="AlphaFoldDB" id="A0A7J9GLS0"/>
<proteinExistence type="predicted"/>
<dbReference type="OrthoDB" id="1001247at2759"/>
<gene>
    <name evidence="1" type="ORF">Gohar_009098</name>
</gene>
<dbReference type="EMBL" id="JABFAD010000005">
    <property type="protein sequence ID" value="MBA0798512.1"/>
    <property type="molecule type" value="Genomic_DNA"/>
</dbReference>
<name>A0A7J9GLS0_9ROSI</name>
<organism evidence="1 2">
    <name type="scientific">Gossypium harknessii</name>
    <dbReference type="NCBI Taxonomy" id="34285"/>
    <lineage>
        <taxon>Eukaryota</taxon>
        <taxon>Viridiplantae</taxon>
        <taxon>Streptophyta</taxon>
        <taxon>Embryophyta</taxon>
        <taxon>Tracheophyta</taxon>
        <taxon>Spermatophyta</taxon>
        <taxon>Magnoliopsida</taxon>
        <taxon>eudicotyledons</taxon>
        <taxon>Gunneridae</taxon>
        <taxon>Pentapetalae</taxon>
        <taxon>rosids</taxon>
        <taxon>malvids</taxon>
        <taxon>Malvales</taxon>
        <taxon>Malvaceae</taxon>
        <taxon>Malvoideae</taxon>
        <taxon>Gossypium</taxon>
    </lineage>
</organism>
<feature type="non-terminal residue" evidence="1">
    <location>
        <position position="40"/>
    </location>
</feature>
<evidence type="ECO:0000313" key="1">
    <source>
        <dbReference type="EMBL" id="MBA0798512.1"/>
    </source>
</evidence>
<keyword evidence="2" id="KW-1185">Reference proteome</keyword>
<dbReference type="Proteomes" id="UP000593560">
    <property type="component" value="Unassembled WGS sequence"/>
</dbReference>
<comment type="caution">
    <text evidence="1">The sequence shown here is derived from an EMBL/GenBank/DDBJ whole genome shotgun (WGS) entry which is preliminary data.</text>
</comment>